<comment type="caution">
    <text evidence="1">The sequence shown here is derived from an EMBL/GenBank/DDBJ whole genome shotgun (WGS) entry which is preliminary data.</text>
</comment>
<name>A0AAV7PB55_PLEWA</name>
<dbReference type="AlphaFoldDB" id="A0AAV7PB55"/>
<dbReference type="Proteomes" id="UP001066276">
    <property type="component" value="Chromosome 7"/>
</dbReference>
<protein>
    <submittedName>
        <fullName evidence="1">Uncharacterized protein</fullName>
    </submittedName>
</protein>
<accession>A0AAV7PB55</accession>
<organism evidence="1 2">
    <name type="scientific">Pleurodeles waltl</name>
    <name type="common">Iberian ribbed newt</name>
    <dbReference type="NCBI Taxonomy" id="8319"/>
    <lineage>
        <taxon>Eukaryota</taxon>
        <taxon>Metazoa</taxon>
        <taxon>Chordata</taxon>
        <taxon>Craniata</taxon>
        <taxon>Vertebrata</taxon>
        <taxon>Euteleostomi</taxon>
        <taxon>Amphibia</taxon>
        <taxon>Batrachia</taxon>
        <taxon>Caudata</taxon>
        <taxon>Salamandroidea</taxon>
        <taxon>Salamandridae</taxon>
        <taxon>Pleurodelinae</taxon>
        <taxon>Pleurodeles</taxon>
    </lineage>
</organism>
<evidence type="ECO:0000313" key="1">
    <source>
        <dbReference type="EMBL" id="KAJ1125558.1"/>
    </source>
</evidence>
<gene>
    <name evidence="1" type="ORF">NDU88_003986</name>
</gene>
<reference evidence="1" key="1">
    <citation type="journal article" date="2022" name="bioRxiv">
        <title>Sequencing and chromosome-scale assembly of the giantPleurodeles waltlgenome.</title>
        <authorList>
            <person name="Brown T."/>
            <person name="Elewa A."/>
            <person name="Iarovenko S."/>
            <person name="Subramanian E."/>
            <person name="Araus A.J."/>
            <person name="Petzold A."/>
            <person name="Susuki M."/>
            <person name="Suzuki K.-i.T."/>
            <person name="Hayashi T."/>
            <person name="Toyoda A."/>
            <person name="Oliveira C."/>
            <person name="Osipova E."/>
            <person name="Leigh N.D."/>
            <person name="Simon A."/>
            <person name="Yun M.H."/>
        </authorList>
    </citation>
    <scope>NUCLEOTIDE SEQUENCE</scope>
    <source>
        <strain evidence="1">20211129_DDA</strain>
        <tissue evidence="1">Liver</tissue>
    </source>
</reference>
<proteinExistence type="predicted"/>
<sequence length="66" mass="7309">MSNPTAAELLAVSQGSRVAFKGKMDSMAIEINHLHRDLRKVADWIIDVEGDMETPKKRGQVSESRG</sequence>
<evidence type="ECO:0000313" key="2">
    <source>
        <dbReference type="Proteomes" id="UP001066276"/>
    </source>
</evidence>
<keyword evidence="2" id="KW-1185">Reference proteome</keyword>
<dbReference type="EMBL" id="JANPWB010000011">
    <property type="protein sequence ID" value="KAJ1125558.1"/>
    <property type="molecule type" value="Genomic_DNA"/>
</dbReference>